<organism evidence="1 2">
    <name type="scientific">Caerostris extrusa</name>
    <name type="common">Bark spider</name>
    <name type="synonym">Caerostris bankana</name>
    <dbReference type="NCBI Taxonomy" id="172846"/>
    <lineage>
        <taxon>Eukaryota</taxon>
        <taxon>Metazoa</taxon>
        <taxon>Ecdysozoa</taxon>
        <taxon>Arthropoda</taxon>
        <taxon>Chelicerata</taxon>
        <taxon>Arachnida</taxon>
        <taxon>Araneae</taxon>
        <taxon>Araneomorphae</taxon>
        <taxon>Entelegynae</taxon>
        <taxon>Araneoidea</taxon>
        <taxon>Araneidae</taxon>
        <taxon>Caerostris</taxon>
    </lineage>
</organism>
<evidence type="ECO:0000313" key="2">
    <source>
        <dbReference type="Proteomes" id="UP001054945"/>
    </source>
</evidence>
<evidence type="ECO:0000313" key="1">
    <source>
        <dbReference type="EMBL" id="GIY85211.1"/>
    </source>
</evidence>
<keyword evidence="2" id="KW-1185">Reference proteome</keyword>
<accession>A0AAV4WRS8</accession>
<reference evidence="1 2" key="1">
    <citation type="submission" date="2021-06" db="EMBL/GenBank/DDBJ databases">
        <title>Caerostris extrusa draft genome.</title>
        <authorList>
            <person name="Kono N."/>
            <person name="Arakawa K."/>
        </authorList>
    </citation>
    <scope>NUCLEOTIDE SEQUENCE [LARGE SCALE GENOMIC DNA]</scope>
</reference>
<comment type="caution">
    <text evidence="1">The sequence shown here is derived from an EMBL/GenBank/DDBJ whole genome shotgun (WGS) entry which is preliminary data.</text>
</comment>
<dbReference type="EMBL" id="BPLR01016626">
    <property type="protein sequence ID" value="GIY85211.1"/>
    <property type="molecule type" value="Genomic_DNA"/>
</dbReference>
<proteinExistence type="predicted"/>
<name>A0AAV4WRS8_CAEEX</name>
<gene>
    <name evidence="1" type="ORF">CEXT_89951</name>
</gene>
<sequence length="110" mass="12390">MKSCSHQGQRGVCECRKRLPWRRAISSQGWRRGMQSLEGCFAVGRMRAFHCSGRRARHLWEAAKSALPPIRQGNPEFPGVIRSDATLLHNFAAEESDSGESPVPFDLPRE</sequence>
<dbReference type="AlphaFoldDB" id="A0AAV4WRS8"/>
<dbReference type="Proteomes" id="UP001054945">
    <property type="component" value="Unassembled WGS sequence"/>
</dbReference>
<protein>
    <submittedName>
        <fullName evidence="1">Uncharacterized protein</fullName>
    </submittedName>
</protein>